<proteinExistence type="predicted"/>
<evidence type="ECO:0000313" key="6">
    <source>
        <dbReference type="Proteomes" id="UP001159659"/>
    </source>
</evidence>
<evidence type="ECO:0000259" key="4">
    <source>
        <dbReference type="Pfam" id="PF20147"/>
    </source>
</evidence>
<evidence type="ECO:0000256" key="2">
    <source>
        <dbReference type="ARBA" id="ARBA00004613"/>
    </source>
</evidence>
<gene>
    <name evidence="5" type="ORF">PFR002_LOCUS2761</name>
</gene>
<dbReference type="Proteomes" id="UP001159659">
    <property type="component" value="Unassembled WGS sequence"/>
</dbReference>
<evidence type="ECO:0000256" key="3">
    <source>
        <dbReference type="ARBA" id="ARBA00022525"/>
    </source>
</evidence>
<dbReference type="GO" id="GO:0005576">
    <property type="term" value="C:extracellular region"/>
    <property type="evidence" value="ECO:0007669"/>
    <property type="project" value="UniProtKB-SubCell"/>
</dbReference>
<evidence type="ECO:0000256" key="1">
    <source>
        <dbReference type="ARBA" id="ARBA00004340"/>
    </source>
</evidence>
<dbReference type="EMBL" id="CANTFK010000323">
    <property type="protein sequence ID" value="CAI5713571.1"/>
    <property type="molecule type" value="Genomic_DNA"/>
</dbReference>
<comment type="caution">
    <text evidence="5">The sequence shown here is derived from an EMBL/GenBank/DDBJ whole genome shotgun (WGS) entry which is preliminary data.</text>
</comment>
<protein>
    <recommendedName>
        <fullName evidence="4">Crinkler effector protein N-terminal domain-containing protein</fullName>
    </recommendedName>
</protein>
<name>A0AAV0T375_9STRA</name>
<comment type="subcellular location">
    <subcellularLocation>
        <location evidence="1">Host cell</location>
    </subcellularLocation>
    <subcellularLocation>
        <location evidence="2">Secreted</location>
    </subcellularLocation>
</comment>
<dbReference type="AlphaFoldDB" id="A0AAV0T375"/>
<keyword evidence="3" id="KW-0964">Secreted</keyword>
<dbReference type="GO" id="GO:0043657">
    <property type="term" value="C:host cell"/>
    <property type="evidence" value="ECO:0007669"/>
    <property type="project" value="UniProtKB-SubCell"/>
</dbReference>
<dbReference type="InterPro" id="IPR045379">
    <property type="entry name" value="Crinkler_N"/>
</dbReference>
<evidence type="ECO:0000313" key="5">
    <source>
        <dbReference type="EMBL" id="CAI5713571.1"/>
    </source>
</evidence>
<dbReference type="Pfam" id="PF20147">
    <property type="entry name" value="Crinkler"/>
    <property type="match status" value="1"/>
</dbReference>
<reference evidence="5" key="1">
    <citation type="submission" date="2022-12" db="EMBL/GenBank/DDBJ databases">
        <authorList>
            <person name="Webb A."/>
        </authorList>
    </citation>
    <scope>NUCLEOTIDE SEQUENCE</scope>
    <source>
        <strain evidence="5">Pf2</strain>
    </source>
</reference>
<feature type="domain" description="Crinkler effector protein N-terminal" evidence="4">
    <location>
        <begin position="2"/>
        <end position="94"/>
    </location>
</feature>
<organism evidence="5 6">
    <name type="scientific">Peronospora farinosa</name>
    <dbReference type="NCBI Taxonomy" id="134698"/>
    <lineage>
        <taxon>Eukaryota</taxon>
        <taxon>Sar</taxon>
        <taxon>Stramenopiles</taxon>
        <taxon>Oomycota</taxon>
        <taxon>Peronosporomycetes</taxon>
        <taxon>Peronosporales</taxon>
        <taxon>Peronosporaceae</taxon>
        <taxon>Peronospora</taxon>
    </lineage>
</organism>
<accession>A0AAV0T375</accession>
<sequence>MVKLICTIVGTKESVFLVDIDTRQLVGELKKAIKVENPDFQCSARNLQLFPAKMVEGKWLASSSDDVIKLKKGEKTHHVVELTKEGRKLQMDDYIADSL</sequence>